<comment type="caution">
    <text evidence="1">The sequence shown here is derived from an EMBL/GenBank/DDBJ whole genome shotgun (WGS) entry which is preliminary data.</text>
</comment>
<dbReference type="AlphaFoldDB" id="X1SVB1"/>
<dbReference type="EMBL" id="BARW01023552">
    <property type="protein sequence ID" value="GAI96972.1"/>
    <property type="molecule type" value="Genomic_DNA"/>
</dbReference>
<evidence type="ECO:0000313" key="1">
    <source>
        <dbReference type="EMBL" id="GAI96972.1"/>
    </source>
</evidence>
<reference evidence="1" key="1">
    <citation type="journal article" date="2014" name="Front. Microbiol.">
        <title>High frequency of phylogenetically diverse reductive dehalogenase-homologous genes in deep subseafloor sedimentary metagenomes.</title>
        <authorList>
            <person name="Kawai M."/>
            <person name="Futagami T."/>
            <person name="Toyoda A."/>
            <person name="Takaki Y."/>
            <person name="Nishi S."/>
            <person name="Hori S."/>
            <person name="Arai W."/>
            <person name="Tsubouchi T."/>
            <person name="Morono Y."/>
            <person name="Uchiyama I."/>
            <person name="Ito T."/>
            <person name="Fujiyama A."/>
            <person name="Inagaki F."/>
            <person name="Takami H."/>
        </authorList>
    </citation>
    <scope>NUCLEOTIDE SEQUENCE</scope>
    <source>
        <strain evidence="1">Expedition CK06-06</strain>
    </source>
</reference>
<organism evidence="1">
    <name type="scientific">marine sediment metagenome</name>
    <dbReference type="NCBI Taxonomy" id="412755"/>
    <lineage>
        <taxon>unclassified sequences</taxon>
        <taxon>metagenomes</taxon>
        <taxon>ecological metagenomes</taxon>
    </lineage>
</organism>
<accession>X1SVB1</accession>
<name>X1SVB1_9ZZZZ</name>
<gene>
    <name evidence="1" type="ORF">S12H4_39029</name>
</gene>
<sequence length="30" mass="3487">MAWIKKYRLPAAGTQEYVCQCPRCLTIETL</sequence>
<feature type="non-terminal residue" evidence="1">
    <location>
        <position position="30"/>
    </location>
</feature>
<protein>
    <submittedName>
        <fullName evidence="1">Uncharacterized protein</fullName>
    </submittedName>
</protein>
<proteinExistence type="predicted"/>